<evidence type="ECO:0000256" key="2">
    <source>
        <dbReference type="ARBA" id="ARBA00022692"/>
    </source>
</evidence>
<accession>A0ABS1H622</accession>
<feature type="transmembrane region" description="Helical" evidence="5">
    <location>
        <begin position="345"/>
        <end position="368"/>
    </location>
</feature>
<proteinExistence type="predicted"/>
<evidence type="ECO:0000256" key="1">
    <source>
        <dbReference type="ARBA" id="ARBA00004141"/>
    </source>
</evidence>
<feature type="transmembrane region" description="Helical" evidence="5">
    <location>
        <begin position="265"/>
        <end position="289"/>
    </location>
</feature>
<dbReference type="Proteomes" id="UP000618943">
    <property type="component" value="Unassembled WGS sequence"/>
</dbReference>
<dbReference type="InterPro" id="IPR013525">
    <property type="entry name" value="ABC2_TM"/>
</dbReference>
<feature type="transmembrane region" description="Helical" evidence="5">
    <location>
        <begin position="21"/>
        <end position="43"/>
    </location>
</feature>
<dbReference type="InterPro" id="IPR052902">
    <property type="entry name" value="ABC-2_transporter"/>
</dbReference>
<dbReference type="PANTHER" id="PTHR43027">
    <property type="entry name" value="DOXORUBICIN RESISTANCE ABC TRANSPORTER PERMEASE PROTEIN DRRC-RELATED"/>
    <property type="match status" value="1"/>
</dbReference>
<evidence type="ECO:0000256" key="4">
    <source>
        <dbReference type="ARBA" id="ARBA00023136"/>
    </source>
</evidence>
<dbReference type="Pfam" id="PF12698">
    <property type="entry name" value="ABC2_membrane_3"/>
    <property type="match status" value="1"/>
</dbReference>
<keyword evidence="2 5" id="KW-0812">Transmembrane</keyword>
<evidence type="ECO:0000256" key="3">
    <source>
        <dbReference type="ARBA" id="ARBA00022989"/>
    </source>
</evidence>
<dbReference type="EMBL" id="JAEOAH010000006">
    <property type="protein sequence ID" value="MBK3494736.1"/>
    <property type="molecule type" value="Genomic_DNA"/>
</dbReference>
<reference evidence="7 8" key="1">
    <citation type="submission" date="2020-12" db="EMBL/GenBank/DDBJ databases">
        <title>YIM B01967 draft genome.</title>
        <authorList>
            <person name="Yan X."/>
        </authorList>
    </citation>
    <scope>NUCLEOTIDE SEQUENCE [LARGE SCALE GENOMIC DNA]</scope>
    <source>
        <strain evidence="7 8">YIM B01967</strain>
    </source>
</reference>
<dbReference type="Gene3D" id="3.40.1710.10">
    <property type="entry name" value="abc type-2 transporter like domain"/>
    <property type="match status" value="1"/>
</dbReference>
<name>A0ABS1H622_9BACL</name>
<keyword evidence="3 5" id="KW-1133">Transmembrane helix</keyword>
<organism evidence="7 8">
    <name type="scientific">Viridibacillus soli</name>
    <dbReference type="NCBI Taxonomy" id="2798301"/>
    <lineage>
        <taxon>Bacteria</taxon>
        <taxon>Bacillati</taxon>
        <taxon>Bacillota</taxon>
        <taxon>Bacilli</taxon>
        <taxon>Bacillales</taxon>
        <taxon>Caryophanaceae</taxon>
        <taxon>Viridibacillus</taxon>
    </lineage>
</organism>
<evidence type="ECO:0000313" key="8">
    <source>
        <dbReference type="Proteomes" id="UP000618943"/>
    </source>
</evidence>
<evidence type="ECO:0000256" key="5">
    <source>
        <dbReference type="SAM" id="Phobius"/>
    </source>
</evidence>
<sequence>MNFFSVAYCTLIRNVRDKKSFINKLLMPIVLIVILGTALSNVFATDELDQTKVAYLNTDQGEVSQNFTAFLDQKEVKELLDVKIVKSLHKGKELVEKGDVTSLIYIDPTYSAAIVENKDKPIQVYSSNDGDYHITVVNNIVDSFIQGANTVQAVTAMGEKTVGLKSFDLVEDKTITASGNRPRAIDYYAVTMLILCVMYGAIYSSESMSEYYHGKLGERIKISPVSDWQLIAGQMFGILITNLLQITIVFLISKLVFNANWGSNYLAIFGIVFSLSFMATSIGALVAILTKDSMRASGILAITIPIMTFIAGGYVKLDLEELMYLSPNYLAQTAIFNNIYGGSALQSQVCLSVIWAITACVIISAFFASRRRFV</sequence>
<protein>
    <submittedName>
        <fullName evidence="7">ABC transporter permease</fullName>
    </submittedName>
</protein>
<feature type="domain" description="ABC-2 type transporter transmembrane" evidence="6">
    <location>
        <begin position="19"/>
        <end position="367"/>
    </location>
</feature>
<evidence type="ECO:0000259" key="6">
    <source>
        <dbReference type="Pfam" id="PF12698"/>
    </source>
</evidence>
<keyword evidence="4 5" id="KW-0472">Membrane</keyword>
<feature type="transmembrane region" description="Helical" evidence="5">
    <location>
        <begin position="187"/>
        <end position="209"/>
    </location>
</feature>
<gene>
    <name evidence="7" type="ORF">JFL43_07675</name>
</gene>
<comment type="caution">
    <text evidence="7">The sequence shown here is derived from an EMBL/GenBank/DDBJ whole genome shotgun (WGS) entry which is preliminary data.</text>
</comment>
<evidence type="ECO:0000313" key="7">
    <source>
        <dbReference type="EMBL" id="MBK3494736.1"/>
    </source>
</evidence>
<feature type="transmembrane region" description="Helical" evidence="5">
    <location>
        <begin position="230"/>
        <end position="253"/>
    </location>
</feature>
<keyword evidence="8" id="KW-1185">Reference proteome</keyword>
<dbReference type="RefSeq" id="WP_200748537.1">
    <property type="nucleotide sequence ID" value="NZ_JAEOAH010000006.1"/>
</dbReference>
<dbReference type="PANTHER" id="PTHR43027:SF1">
    <property type="entry name" value="DOXORUBICIN RESISTANCE ABC TRANSPORTER PERMEASE PROTEIN DRRC-RELATED"/>
    <property type="match status" value="1"/>
</dbReference>
<comment type="subcellular location">
    <subcellularLocation>
        <location evidence="1">Membrane</location>
        <topology evidence="1">Multi-pass membrane protein</topology>
    </subcellularLocation>
</comment>
<feature type="transmembrane region" description="Helical" evidence="5">
    <location>
        <begin position="296"/>
        <end position="315"/>
    </location>
</feature>